<comment type="caution">
    <text evidence="2">The sequence shown here is derived from an EMBL/GenBank/DDBJ whole genome shotgun (WGS) entry which is preliminary data.</text>
</comment>
<accession>A0ABN9V7R0</accession>
<proteinExistence type="predicted"/>
<dbReference type="EMBL" id="CAUYUJ010016794">
    <property type="protein sequence ID" value="CAK0868889.1"/>
    <property type="molecule type" value="Genomic_DNA"/>
</dbReference>
<name>A0ABN9V7R0_9DINO</name>
<organism evidence="2 3">
    <name type="scientific">Prorocentrum cordatum</name>
    <dbReference type="NCBI Taxonomy" id="2364126"/>
    <lineage>
        <taxon>Eukaryota</taxon>
        <taxon>Sar</taxon>
        <taxon>Alveolata</taxon>
        <taxon>Dinophyceae</taxon>
        <taxon>Prorocentrales</taxon>
        <taxon>Prorocentraceae</taxon>
        <taxon>Prorocentrum</taxon>
    </lineage>
</organism>
<sequence length="649" mass="72628">MLRGERDAYLQGITGTRGCETFDCALCPFRKFSSSRLLTARVKRHHVKSKNYVASGRKQLNVISALFDSDKLRRADGGSYLGRSAALMRSSITPSLRSDHTCIDREIVLVLSEDGPRYQNKSSIFQAGGCRRAGYTYYARGFAELLAQVSLLHHGSELVSLLPTNVVHWLKLLEDAYACPFIAEREQFMMRECADHKEFEHISMDATFRVMMRVRGQADFRFSAAVRDAALVPDAEAPRRVLTVLGRTGALVGMYLVRNEASPVIRDTLQSMWPQYCCDQVTSVASDQCSGTLFEHLREVFPNLDYLSLDPVHLPIAYEYANGNKRSPGSRVLRLMMAKLTKERSDLPSDQRGPPHTGAENIVFSISENDARSQILQSSMGEKHARNILSRLDGDVPWTTPFEFIKSLAALSKVYSVEVRRKSADGSTLKRLLFNATSPRKLHFYFNNQRHRHSLPLSRLSLMSSGTSGNETVHRHINQWCRTGAEWFSTTAELHFGINKFGRLLSHNTAMHSPTLRQLRQGDVLARAAASMTIPSADWLSYCEQLQREGSDLLAPAALPLFEKRQAIKRKIERAKDNSVGEAPNAPVKRIALRRPAASRATSAKGPGASRAPSAPRKPAAKRPAAFCLRAPLQKKSVKRTVFTLRRTK</sequence>
<evidence type="ECO:0000256" key="1">
    <source>
        <dbReference type="SAM" id="MobiDB-lite"/>
    </source>
</evidence>
<gene>
    <name evidence="2" type="ORF">PCOR1329_LOCUS55414</name>
</gene>
<feature type="compositionally biased region" description="Low complexity" evidence="1">
    <location>
        <begin position="603"/>
        <end position="626"/>
    </location>
</feature>
<protein>
    <submittedName>
        <fullName evidence="2">Uncharacterized protein</fullName>
    </submittedName>
</protein>
<evidence type="ECO:0000313" key="2">
    <source>
        <dbReference type="EMBL" id="CAK0868889.1"/>
    </source>
</evidence>
<feature type="region of interest" description="Disordered" evidence="1">
    <location>
        <begin position="576"/>
        <end position="627"/>
    </location>
</feature>
<dbReference type="Proteomes" id="UP001189429">
    <property type="component" value="Unassembled WGS sequence"/>
</dbReference>
<reference evidence="2" key="1">
    <citation type="submission" date="2023-10" db="EMBL/GenBank/DDBJ databases">
        <authorList>
            <person name="Chen Y."/>
            <person name="Shah S."/>
            <person name="Dougan E. K."/>
            <person name="Thang M."/>
            <person name="Chan C."/>
        </authorList>
    </citation>
    <scope>NUCLEOTIDE SEQUENCE [LARGE SCALE GENOMIC DNA]</scope>
</reference>
<evidence type="ECO:0000313" key="3">
    <source>
        <dbReference type="Proteomes" id="UP001189429"/>
    </source>
</evidence>
<keyword evidence="3" id="KW-1185">Reference proteome</keyword>